<evidence type="ECO:0000313" key="3">
    <source>
        <dbReference type="Proteomes" id="UP000265520"/>
    </source>
</evidence>
<evidence type="ECO:0000256" key="1">
    <source>
        <dbReference type="SAM" id="Phobius"/>
    </source>
</evidence>
<protein>
    <submittedName>
        <fullName evidence="2">Uncharacterized protein</fullName>
    </submittedName>
</protein>
<dbReference type="Proteomes" id="UP000265520">
    <property type="component" value="Unassembled WGS sequence"/>
</dbReference>
<keyword evidence="1" id="KW-1133">Transmembrane helix</keyword>
<sequence length="126" mass="14114">TGICGACCCACDELPGPDLDFAPFVLLGFFVGFSTGGNSAGCFFLPMAIWLRISWVVDEGVVVKFSWLFEGKWVERTNNLRLGFVILVVLGDCRRWGLFEGFEKISGRLKKMGSKEEEETRWLGFK</sequence>
<keyword evidence="1" id="KW-0812">Transmembrane</keyword>
<keyword evidence="1" id="KW-0472">Membrane</keyword>
<dbReference type="AlphaFoldDB" id="A0A392PDS2"/>
<proteinExistence type="predicted"/>
<feature type="transmembrane region" description="Helical" evidence="1">
    <location>
        <begin position="24"/>
        <end position="45"/>
    </location>
</feature>
<reference evidence="2 3" key="1">
    <citation type="journal article" date="2018" name="Front. Plant Sci.">
        <title>Red Clover (Trifolium pratense) and Zigzag Clover (T. medium) - A Picture of Genomic Similarities and Differences.</title>
        <authorList>
            <person name="Dluhosova J."/>
            <person name="Istvanek J."/>
            <person name="Nedelnik J."/>
            <person name="Repkova J."/>
        </authorList>
    </citation>
    <scope>NUCLEOTIDE SEQUENCE [LARGE SCALE GENOMIC DNA]</scope>
    <source>
        <strain evidence="3">cv. 10/8</strain>
        <tissue evidence="2">Leaf</tissue>
    </source>
</reference>
<evidence type="ECO:0000313" key="2">
    <source>
        <dbReference type="EMBL" id="MCI09466.1"/>
    </source>
</evidence>
<comment type="caution">
    <text evidence="2">The sequence shown here is derived from an EMBL/GenBank/DDBJ whole genome shotgun (WGS) entry which is preliminary data.</text>
</comment>
<name>A0A392PDS2_9FABA</name>
<organism evidence="2 3">
    <name type="scientific">Trifolium medium</name>
    <dbReference type="NCBI Taxonomy" id="97028"/>
    <lineage>
        <taxon>Eukaryota</taxon>
        <taxon>Viridiplantae</taxon>
        <taxon>Streptophyta</taxon>
        <taxon>Embryophyta</taxon>
        <taxon>Tracheophyta</taxon>
        <taxon>Spermatophyta</taxon>
        <taxon>Magnoliopsida</taxon>
        <taxon>eudicotyledons</taxon>
        <taxon>Gunneridae</taxon>
        <taxon>Pentapetalae</taxon>
        <taxon>rosids</taxon>
        <taxon>fabids</taxon>
        <taxon>Fabales</taxon>
        <taxon>Fabaceae</taxon>
        <taxon>Papilionoideae</taxon>
        <taxon>50 kb inversion clade</taxon>
        <taxon>NPAAA clade</taxon>
        <taxon>Hologalegina</taxon>
        <taxon>IRL clade</taxon>
        <taxon>Trifolieae</taxon>
        <taxon>Trifolium</taxon>
    </lineage>
</organism>
<accession>A0A392PDS2</accession>
<keyword evidence="3" id="KW-1185">Reference proteome</keyword>
<dbReference type="EMBL" id="LXQA010072762">
    <property type="protein sequence ID" value="MCI09466.1"/>
    <property type="molecule type" value="Genomic_DNA"/>
</dbReference>
<feature type="non-terminal residue" evidence="2">
    <location>
        <position position="1"/>
    </location>
</feature>